<dbReference type="Pfam" id="PF00583">
    <property type="entry name" value="Acetyltransf_1"/>
    <property type="match status" value="2"/>
</dbReference>
<comment type="caution">
    <text evidence="4">The sequence shown here is derived from an EMBL/GenBank/DDBJ whole genome shotgun (WGS) entry which is preliminary data.</text>
</comment>
<dbReference type="CDD" id="cd04301">
    <property type="entry name" value="NAT_SF"/>
    <property type="match status" value="2"/>
</dbReference>
<dbReference type="EC" id="2.3.1.-" evidence="4"/>
<dbReference type="InterPro" id="IPR050832">
    <property type="entry name" value="Bact_Acetyltransf"/>
</dbReference>
<name>A0ABW4TNT2_9ACTN</name>
<evidence type="ECO:0000256" key="1">
    <source>
        <dbReference type="ARBA" id="ARBA00022679"/>
    </source>
</evidence>
<accession>A0ABW4TNT2</accession>
<sequence length="293" mass="32115">MEVRELDTAEQRDLAVPLMLRELTHLVPAEATMFFDDATSHGRRVVGALDDAGTLVGFGLLTHLPWQVPGDQLAWVVVATPERGHGVGGRLYDAVLQRLPERVDRLRAITYDDDTVSCEIARHWGYEPLQLSIASTVDVSSAHDPELPAGVSVETLDHVDLDDRDAVDAMLDRSQTNPERLTGSVLTLGDFVHQQEGDRLLLGVLRVDGAPAAIVAAMHATEDGYVGYTGVDPAFRGRGLGSLLKQAVHAEARRRGVRVLGTENEQHNEGIRHVNAALGYEQQYGSWRWARPV</sequence>
<evidence type="ECO:0000256" key="2">
    <source>
        <dbReference type="ARBA" id="ARBA00023315"/>
    </source>
</evidence>
<dbReference type="Gene3D" id="3.40.630.30">
    <property type="match status" value="1"/>
</dbReference>
<dbReference type="Proteomes" id="UP001597351">
    <property type="component" value="Unassembled WGS sequence"/>
</dbReference>
<feature type="domain" description="N-acetyltransferase" evidence="3">
    <location>
        <begin position="1"/>
        <end position="154"/>
    </location>
</feature>
<evidence type="ECO:0000313" key="5">
    <source>
        <dbReference type="Proteomes" id="UP001597351"/>
    </source>
</evidence>
<keyword evidence="1 4" id="KW-0808">Transferase</keyword>
<organism evidence="4 5">
    <name type="scientific">Nocardioides aestuarii</name>
    <dbReference type="NCBI Taxonomy" id="252231"/>
    <lineage>
        <taxon>Bacteria</taxon>
        <taxon>Bacillati</taxon>
        <taxon>Actinomycetota</taxon>
        <taxon>Actinomycetes</taxon>
        <taxon>Propionibacteriales</taxon>
        <taxon>Nocardioidaceae</taxon>
        <taxon>Nocardioides</taxon>
    </lineage>
</organism>
<dbReference type="RefSeq" id="WP_343917226.1">
    <property type="nucleotide sequence ID" value="NZ_BAAAJT010000002.1"/>
</dbReference>
<keyword evidence="5" id="KW-1185">Reference proteome</keyword>
<dbReference type="EMBL" id="JBHUGD010000003">
    <property type="protein sequence ID" value="MFD1946766.1"/>
    <property type="molecule type" value="Genomic_DNA"/>
</dbReference>
<evidence type="ECO:0000259" key="3">
    <source>
        <dbReference type="PROSITE" id="PS51186"/>
    </source>
</evidence>
<evidence type="ECO:0000313" key="4">
    <source>
        <dbReference type="EMBL" id="MFD1946766.1"/>
    </source>
</evidence>
<reference evidence="5" key="1">
    <citation type="journal article" date="2019" name="Int. J. Syst. Evol. Microbiol.">
        <title>The Global Catalogue of Microorganisms (GCM) 10K type strain sequencing project: providing services to taxonomists for standard genome sequencing and annotation.</title>
        <authorList>
            <consortium name="The Broad Institute Genomics Platform"/>
            <consortium name="The Broad Institute Genome Sequencing Center for Infectious Disease"/>
            <person name="Wu L."/>
            <person name="Ma J."/>
        </authorList>
    </citation>
    <scope>NUCLEOTIDE SEQUENCE [LARGE SCALE GENOMIC DNA]</scope>
    <source>
        <strain evidence="5">CGMCC 1.12477</strain>
    </source>
</reference>
<gene>
    <name evidence="4" type="ORF">ACFSDE_08180</name>
</gene>
<dbReference type="PROSITE" id="PS51186">
    <property type="entry name" value="GNAT"/>
    <property type="match status" value="2"/>
</dbReference>
<keyword evidence="2 4" id="KW-0012">Acyltransferase</keyword>
<feature type="domain" description="N-acetyltransferase" evidence="3">
    <location>
        <begin position="154"/>
        <end position="293"/>
    </location>
</feature>
<dbReference type="GO" id="GO:0016746">
    <property type="term" value="F:acyltransferase activity"/>
    <property type="evidence" value="ECO:0007669"/>
    <property type="project" value="UniProtKB-KW"/>
</dbReference>
<dbReference type="InterPro" id="IPR016181">
    <property type="entry name" value="Acyl_CoA_acyltransferase"/>
</dbReference>
<dbReference type="InterPro" id="IPR000182">
    <property type="entry name" value="GNAT_dom"/>
</dbReference>
<proteinExistence type="predicted"/>
<protein>
    <submittedName>
        <fullName evidence="4">GNAT family N-acetyltransferase</fullName>
        <ecNumber evidence="4">2.3.1.-</ecNumber>
    </submittedName>
</protein>
<dbReference type="PANTHER" id="PTHR43877">
    <property type="entry name" value="AMINOALKYLPHOSPHONATE N-ACETYLTRANSFERASE-RELATED-RELATED"/>
    <property type="match status" value="1"/>
</dbReference>
<dbReference type="SUPFAM" id="SSF55729">
    <property type="entry name" value="Acyl-CoA N-acyltransferases (Nat)"/>
    <property type="match status" value="1"/>
</dbReference>